<dbReference type="EMBL" id="BMLF01000010">
    <property type="protein sequence ID" value="GGM17496.1"/>
    <property type="molecule type" value="Genomic_DNA"/>
</dbReference>
<evidence type="ECO:0000256" key="2">
    <source>
        <dbReference type="ARBA" id="ARBA00022676"/>
    </source>
</evidence>
<comment type="similarity">
    <text evidence="1">Belongs to the glycosyltransferase 2 family.</text>
</comment>
<evidence type="ECO:0000256" key="3">
    <source>
        <dbReference type="ARBA" id="ARBA00022679"/>
    </source>
</evidence>
<dbReference type="InterPro" id="IPR029044">
    <property type="entry name" value="Nucleotide-diphossugar_trans"/>
</dbReference>
<dbReference type="RefSeq" id="WP_028284948.1">
    <property type="nucleotide sequence ID" value="NZ_BMLF01000010.1"/>
</dbReference>
<feature type="domain" description="Glycosyltransferase 2-like" evidence="4">
    <location>
        <begin position="11"/>
        <end position="118"/>
    </location>
</feature>
<dbReference type="Proteomes" id="UP000649829">
    <property type="component" value="Unassembled WGS sequence"/>
</dbReference>
<dbReference type="InterPro" id="IPR050834">
    <property type="entry name" value="Glycosyltransf_2"/>
</dbReference>
<dbReference type="Gene3D" id="3.90.550.10">
    <property type="entry name" value="Spore Coat Polysaccharide Biosynthesis Protein SpsA, Chain A"/>
    <property type="match status" value="1"/>
</dbReference>
<keyword evidence="3 5" id="KW-0808">Transferase</keyword>
<keyword evidence="6" id="KW-1185">Reference proteome</keyword>
<name>A0A917TCR6_9RHOB</name>
<evidence type="ECO:0000259" key="4">
    <source>
        <dbReference type="Pfam" id="PF00535"/>
    </source>
</evidence>
<evidence type="ECO:0000313" key="6">
    <source>
        <dbReference type="Proteomes" id="UP000649829"/>
    </source>
</evidence>
<dbReference type="PANTHER" id="PTHR43685">
    <property type="entry name" value="GLYCOSYLTRANSFERASE"/>
    <property type="match status" value="1"/>
</dbReference>
<dbReference type="SUPFAM" id="SSF53448">
    <property type="entry name" value="Nucleotide-diphospho-sugar transferases"/>
    <property type="match status" value="1"/>
</dbReference>
<dbReference type="AlphaFoldDB" id="A0A917TCR6"/>
<accession>A0A917TCR6</accession>
<proteinExistence type="inferred from homology"/>
<reference evidence="5" key="2">
    <citation type="submission" date="2020-09" db="EMBL/GenBank/DDBJ databases">
        <authorList>
            <person name="Sun Q."/>
            <person name="Zhou Y."/>
        </authorList>
    </citation>
    <scope>NUCLEOTIDE SEQUENCE</scope>
    <source>
        <strain evidence="5">CGMCC 1.6293</strain>
    </source>
</reference>
<organism evidence="5 6">
    <name type="scientific">Pseudooceanicola nanhaiensis</name>
    <dbReference type="NCBI Taxonomy" id="375761"/>
    <lineage>
        <taxon>Bacteria</taxon>
        <taxon>Pseudomonadati</taxon>
        <taxon>Pseudomonadota</taxon>
        <taxon>Alphaproteobacteria</taxon>
        <taxon>Rhodobacterales</taxon>
        <taxon>Paracoccaceae</taxon>
        <taxon>Pseudooceanicola</taxon>
    </lineage>
</organism>
<keyword evidence="2" id="KW-0328">Glycosyltransferase</keyword>
<sequence length="308" mass="34026">MASRHVRILLGTYNGARWLSAQLQSFYTQTHTDWSLWVSDDGSTDGTREILEDFAEANPGRVERILEGPRQGSAANFLSLLCHPELPVEGLTALSDQDDVWLPDKLARAARALDGAAEAPPQGWAARFFITDETIGRRRVSKGWPRGPSFGNALVQNIMSGHTTTLNPAALSLIRQAGRQPVPHHDWWIYQLLAGAGAEIHLDPEPLLLYRQHADNHYGARWGLRAFVARYVLMRDRKAQGWVASNVAALEACAPLLTQEARTCLAGYRALDGVRGGARVAAFRQLGLTRQSRLGTRMLHFAAQLGHI</sequence>
<dbReference type="Pfam" id="PF00535">
    <property type="entry name" value="Glycos_transf_2"/>
    <property type="match status" value="1"/>
</dbReference>
<dbReference type="GO" id="GO:0016757">
    <property type="term" value="F:glycosyltransferase activity"/>
    <property type="evidence" value="ECO:0007669"/>
    <property type="project" value="UniProtKB-KW"/>
</dbReference>
<protein>
    <submittedName>
        <fullName evidence="5">Glycosyl transferase</fullName>
    </submittedName>
</protein>
<dbReference type="PANTHER" id="PTHR43685:SF5">
    <property type="entry name" value="GLYCOSYLTRANSFERASE EPSE-RELATED"/>
    <property type="match status" value="1"/>
</dbReference>
<reference evidence="5" key="1">
    <citation type="journal article" date="2014" name="Int. J. Syst. Evol. Microbiol.">
        <title>Complete genome sequence of Corynebacterium casei LMG S-19264T (=DSM 44701T), isolated from a smear-ripened cheese.</title>
        <authorList>
            <consortium name="US DOE Joint Genome Institute (JGI-PGF)"/>
            <person name="Walter F."/>
            <person name="Albersmeier A."/>
            <person name="Kalinowski J."/>
            <person name="Ruckert C."/>
        </authorList>
    </citation>
    <scope>NUCLEOTIDE SEQUENCE</scope>
    <source>
        <strain evidence="5">CGMCC 1.6293</strain>
    </source>
</reference>
<dbReference type="CDD" id="cd04196">
    <property type="entry name" value="GT_2_like_d"/>
    <property type="match status" value="1"/>
</dbReference>
<dbReference type="InterPro" id="IPR001173">
    <property type="entry name" value="Glyco_trans_2-like"/>
</dbReference>
<evidence type="ECO:0000256" key="1">
    <source>
        <dbReference type="ARBA" id="ARBA00006739"/>
    </source>
</evidence>
<comment type="caution">
    <text evidence="5">The sequence shown here is derived from an EMBL/GenBank/DDBJ whole genome shotgun (WGS) entry which is preliminary data.</text>
</comment>
<gene>
    <name evidence="5" type="primary">rfbG</name>
    <name evidence="5" type="ORF">GCM10011534_44380</name>
</gene>
<evidence type="ECO:0000313" key="5">
    <source>
        <dbReference type="EMBL" id="GGM17496.1"/>
    </source>
</evidence>